<dbReference type="InterPro" id="IPR010031">
    <property type="entry name" value="FAD_lactone_oxidase-like"/>
</dbReference>
<dbReference type="Pfam" id="PF04030">
    <property type="entry name" value="ALO"/>
    <property type="match status" value="1"/>
</dbReference>
<dbReference type="Gene3D" id="3.30.70.2530">
    <property type="match status" value="1"/>
</dbReference>
<dbReference type="GO" id="GO:0071949">
    <property type="term" value="F:FAD binding"/>
    <property type="evidence" value="ECO:0007669"/>
    <property type="project" value="InterPro"/>
</dbReference>
<evidence type="ECO:0000256" key="1">
    <source>
        <dbReference type="ARBA" id="ARBA00023002"/>
    </source>
</evidence>
<dbReference type="PANTHER" id="PTHR43762">
    <property type="entry name" value="L-GULONOLACTONE OXIDASE"/>
    <property type="match status" value="1"/>
</dbReference>
<sequence length="442" mass="50291">MRWNNWSQTASCQPTYFHRPETKQQILDILAYARLHEENVRVVGEGRSMSDIACTDGHMISLERFCRILNTERESGKVKVESGITLGILNERLNEVGLALPNLPSVSQLSVAGAISTGSHGTGIAFGILSTHVVELELITSSGTELTCSRKENSDVFLAALCSLGALGVITTVTFQCEHSFYLDAVRFPLPIESVLGDINKIVSAAEHVKIWWFPHTDKCIVWQANRARHPPTSTSSTINLRKKLHEIADTVVGYYSVDMSYHLSHYSPRVVPYLNRLYRRLLFNSSRAEFDLSYKVFCLDNLVQQYIHSCSIPLQNVHKAIHSIKKMILEKKYTLHFPVQITFVSGDDIWLSPAYGGDRAFISLVMYKPVGRDTHLKCFTEFEQKMSSLGGRPHWGLFKEWDLSKCKSIYPKFDDFVKMREKLDPQKLFNNQYLQRIFGDC</sequence>
<dbReference type="InterPro" id="IPR007173">
    <property type="entry name" value="ALO_C"/>
</dbReference>
<dbReference type="PANTHER" id="PTHR43762:SF1">
    <property type="entry name" value="D-ARABINONO-1,4-LACTONE OXIDASE"/>
    <property type="match status" value="1"/>
</dbReference>
<dbReference type="GO" id="GO:0003885">
    <property type="term" value="F:D-arabinono-1,4-lactone oxidase activity"/>
    <property type="evidence" value="ECO:0007669"/>
    <property type="project" value="InterPro"/>
</dbReference>
<dbReference type="InterPro" id="IPR016166">
    <property type="entry name" value="FAD-bd_PCMH"/>
</dbReference>
<evidence type="ECO:0000313" key="3">
    <source>
        <dbReference type="EMBL" id="NDV31767.1"/>
    </source>
</evidence>
<proteinExistence type="predicted"/>
<reference evidence="3" key="1">
    <citation type="journal article" date="2020" name="J. Eukaryot. Microbiol.">
        <title>De novo Sequencing, Assembly and Annotation of the Transcriptome for the Free-Living Testate Amoeba Arcella intermedia.</title>
        <authorList>
            <person name="Ribeiro G.M."/>
            <person name="Porfirio-Sousa A.L."/>
            <person name="Maurer-Alcala X.X."/>
            <person name="Katz L.A."/>
            <person name="Lahr D.J.G."/>
        </authorList>
    </citation>
    <scope>NUCLEOTIDE SEQUENCE</scope>
</reference>
<dbReference type="SUPFAM" id="SSF56176">
    <property type="entry name" value="FAD-binding/transporter-associated domain-like"/>
    <property type="match status" value="1"/>
</dbReference>
<dbReference type="AlphaFoldDB" id="A0A6B2L4H0"/>
<dbReference type="GO" id="GO:0016020">
    <property type="term" value="C:membrane"/>
    <property type="evidence" value="ECO:0007669"/>
    <property type="project" value="InterPro"/>
</dbReference>
<organism evidence="3">
    <name type="scientific">Arcella intermedia</name>
    <dbReference type="NCBI Taxonomy" id="1963864"/>
    <lineage>
        <taxon>Eukaryota</taxon>
        <taxon>Amoebozoa</taxon>
        <taxon>Tubulinea</taxon>
        <taxon>Elardia</taxon>
        <taxon>Arcellinida</taxon>
        <taxon>Sphaerothecina</taxon>
        <taxon>Arcellidae</taxon>
        <taxon>Arcella</taxon>
    </lineage>
</organism>
<dbReference type="Gene3D" id="3.30.43.10">
    <property type="entry name" value="Uridine Diphospho-n-acetylenolpyruvylglucosamine Reductase, domain 2"/>
    <property type="match status" value="1"/>
</dbReference>
<dbReference type="InterPro" id="IPR006094">
    <property type="entry name" value="Oxid_FAD_bind_N"/>
</dbReference>
<keyword evidence="1" id="KW-0560">Oxidoreductase</keyword>
<dbReference type="EMBL" id="GIBP01002798">
    <property type="protein sequence ID" value="NDV31767.1"/>
    <property type="molecule type" value="Transcribed_RNA"/>
</dbReference>
<dbReference type="InterPro" id="IPR016171">
    <property type="entry name" value="Vanillyl_alc_oxidase_C-sub2"/>
</dbReference>
<dbReference type="InterPro" id="IPR036318">
    <property type="entry name" value="FAD-bd_PCMH-like_sf"/>
</dbReference>
<dbReference type="PROSITE" id="PS51387">
    <property type="entry name" value="FAD_PCMH"/>
    <property type="match status" value="1"/>
</dbReference>
<dbReference type="InterPro" id="IPR016167">
    <property type="entry name" value="FAD-bd_PCMH_sub1"/>
</dbReference>
<dbReference type="Gene3D" id="3.30.465.10">
    <property type="match status" value="1"/>
</dbReference>
<dbReference type="Pfam" id="PF01565">
    <property type="entry name" value="FAD_binding_4"/>
    <property type="match status" value="1"/>
</dbReference>
<feature type="domain" description="FAD-binding PCMH-type" evidence="2">
    <location>
        <begin position="10"/>
        <end position="180"/>
    </location>
</feature>
<name>A0A6B2L4H0_9EUKA</name>
<evidence type="ECO:0000259" key="2">
    <source>
        <dbReference type="PROSITE" id="PS51387"/>
    </source>
</evidence>
<dbReference type="Gene3D" id="1.10.45.10">
    <property type="entry name" value="Vanillyl-alcohol Oxidase, Chain A, domain 4"/>
    <property type="match status" value="1"/>
</dbReference>
<protein>
    <recommendedName>
        <fullName evidence="2">FAD-binding PCMH-type domain-containing protein</fullName>
    </recommendedName>
</protein>
<dbReference type="InterPro" id="IPR016169">
    <property type="entry name" value="FAD-bd_PCMH_sub2"/>
</dbReference>
<dbReference type="Gene3D" id="3.30.70.2520">
    <property type="match status" value="1"/>
</dbReference>
<accession>A0A6B2L4H0</accession>
<dbReference type="PIRSF" id="PIRSF000136">
    <property type="entry name" value="LGO_GLO"/>
    <property type="match status" value="1"/>
</dbReference>